<evidence type="ECO:0000256" key="8">
    <source>
        <dbReference type="ARBA" id="ARBA00023027"/>
    </source>
</evidence>
<evidence type="ECO:0000256" key="3">
    <source>
        <dbReference type="ARBA" id="ARBA00022475"/>
    </source>
</evidence>
<dbReference type="KEGG" id="fli:Fleli_2444"/>
<dbReference type="HOGENOM" id="CLU_046659_1_1_10"/>
<feature type="transmembrane region" description="Helical" evidence="14">
    <location>
        <begin position="93"/>
        <end position="113"/>
    </location>
</feature>
<keyword evidence="3" id="KW-1003">Cell membrane</keyword>
<keyword evidence="8" id="KW-0520">NAD</keyword>
<sequence length="229" mass="24725">MATETAKSMEATVVKKKSEDFFSKRRRRLVADPLDDSNPITVQVLGICSALAVTAKIAPTLVMATAVMIVVIGSNVIVSLLRNVIPGRIRIIAQLAIVAMLVILVDQVLKAYFYDLAKIVGVYVGLIITNCIIMGRLEAFAMGNKPYDSALDGLGSGLGYAWVILVVAFFRELFGSGTLLDIPIIAPINEALGVSIPNNGLMTNPVGAFIVIGIIIWVQRYFNGYVEDH</sequence>
<evidence type="ECO:0000256" key="10">
    <source>
        <dbReference type="ARBA" id="ARBA00023065"/>
    </source>
</evidence>
<keyword evidence="5 14" id="KW-0812">Transmembrane</keyword>
<keyword evidence="13" id="KW-0739">Sodium transport</keyword>
<keyword evidence="4" id="KW-0997">Cell inner membrane</keyword>
<keyword evidence="11 15" id="KW-0830">Ubiquinone</keyword>
<evidence type="ECO:0000256" key="12">
    <source>
        <dbReference type="ARBA" id="ARBA00023136"/>
    </source>
</evidence>
<keyword evidence="9" id="KW-0915">Sodium</keyword>
<reference evidence="16" key="1">
    <citation type="submission" date="2012-06" db="EMBL/GenBank/DDBJ databases">
        <title>The complete genome of Flexibacter litoralis DSM 6794.</title>
        <authorList>
            <person name="Lucas S."/>
            <person name="Copeland A."/>
            <person name="Lapidus A."/>
            <person name="Glavina del Rio T."/>
            <person name="Dalin E."/>
            <person name="Tice H."/>
            <person name="Bruce D."/>
            <person name="Goodwin L."/>
            <person name="Pitluck S."/>
            <person name="Peters L."/>
            <person name="Ovchinnikova G."/>
            <person name="Lu M."/>
            <person name="Kyrpides N."/>
            <person name="Mavromatis K."/>
            <person name="Ivanova N."/>
            <person name="Brettin T."/>
            <person name="Detter J.C."/>
            <person name="Han C."/>
            <person name="Larimer F."/>
            <person name="Land M."/>
            <person name="Hauser L."/>
            <person name="Markowitz V."/>
            <person name="Cheng J.-F."/>
            <person name="Hugenholtz P."/>
            <person name="Woyke T."/>
            <person name="Wu D."/>
            <person name="Spring S."/>
            <person name="Lang E."/>
            <person name="Kopitz M."/>
            <person name="Brambilla E."/>
            <person name="Klenk H.-P."/>
            <person name="Eisen J.A."/>
        </authorList>
    </citation>
    <scope>NUCLEOTIDE SEQUENCE [LARGE SCALE GENOMIC DNA]</scope>
    <source>
        <strain evidence="16">ATCC 23117 / DSM 6794 / NBRC 15988 / NCIMB 1366 / Sio-4</strain>
    </source>
</reference>
<evidence type="ECO:0000256" key="11">
    <source>
        <dbReference type="ARBA" id="ARBA00023075"/>
    </source>
</evidence>
<name>I4ALH5_BERLS</name>
<keyword evidence="2" id="KW-0813">Transport</keyword>
<feature type="transmembrane region" description="Helical" evidence="14">
    <location>
        <begin position="149"/>
        <end position="170"/>
    </location>
</feature>
<feature type="transmembrane region" description="Helical" evidence="14">
    <location>
        <begin position="61"/>
        <end position="81"/>
    </location>
</feature>
<evidence type="ECO:0000256" key="7">
    <source>
        <dbReference type="ARBA" id="ARBA00022989"/>
    </source>
</evidence>
<evidence type="ECO:0000256" key="14">
    <source>
        <dbReference type="SAM" id="Phobius"/>
    </source>
</evidence>
<dbReference type="PANTHER" id="PTHR30586:SF1">
    <property type="entry name" value="NA(+)-TRANSLOCATING NADH-QUINONE REDUCTASE SUBUNIT D"/>
    <property type="match status" value="1"/>
</dbReference>
<keyword evidence="6" id="KW-1278">Translocase</keyword>
<dbReference type="OrthoDB" id="9790976at2"/>
<keyword evidence="10" id="KW-0406">Ion transport</keyword>
<dbReference type="EMBL" id="CP003345">
    <property type="protein sequence ID" value="AFM04810.1"/>
    <property type="molecule type" value="Genomic_DNA"/>
</dbReference>
<dbReference type="PATRIC" id="fig|880071.3.peg.2430"/>
<dbReference type="GO" id="GO:0005886">
    <property type="term" value="C:plasma membrane"/>
    <property type="evidence" value="ECO:0007669"/>
    <property type="project" value="TreeGrafter"/>
</dbReference>
<organism evidence="15 16">
    <name type="scientific">Bernardetia litoralis (strain ATCC 23117 / DSM 6794 / NBRC 15988 / NCIMB 1366 / Fx l1 / Sio-4)</name>
    <name type="common">Flexibacter litoralis</name>
    <dbReference type="NCBI Taxonomy" id="880071"/>
    <lineage>
        <taxon>Bacteria</taxon>
        <taxon>Pseudomonadati</taxon>
        <taxon>Bacteroidota</taxon>
        <taxon>Cytophagia</taxon>
        <taxon>Cytophagales</taxon>
        <taxon>Bernardetiaceae</taxon>
        <taxon>Bernardetia</taxon>
    </lineage>
</organism>
<feature type="transmembrane region" description="Helical" evidence="14">
    <location>
        <begin position="119"/>
        <end position="137"/>
    </location>
</feature>
<proteinExistence type="predicted"/>
<dbReference type="eggNOG" id="COG1347">
    <property type="taxonomic scope" value="Bacteria"/>
</dbReference>
<evidence type="ECO:0000256" key="1">
    <source>
        <dbReference type="ARBA" id="ARBA00004127"/>
    </source>
</evidence>
<evidence type="ECO:0000256" key="5">
    <source>
        <dbReference type="ARBA" id="ARBA00022692"/>
    </source>
</evidence>
<dbReference type="InterPro" id="IPR011292">
    <property type="entry name" value="NqrD"/>
</dbReference>
<feature type="transmembrane region" description="Helical" evidence="14">
    <location>
        <begin position="202"/>
        <end position="222"/>
    </location>
</feature>
<evidence type="ECO:0000256" key="2">
    <source>
        <dbReference type="ARBA" id="ARBA00022448"/>
    </source>
</evidence>
<gene>
    <name evidence="15" type="ordered locus">Fleli_2444</name>
</gene>
<dbReference type="Pfam" id="PF02508">
    <property type="entry name" value="Rnf-Nqr"/>
    <property type="match status" value="1"/>
</dbReference>
<dbReference type="RefSeq" id="WP_014798247.1">
    <property type="nucleotide sequence ID" value="NC_018018.1"/>
</dbReference>
<dbReference type="GO" id="GO:0012505">
    <property type="term" value="C:endomembrane system"/>
    <property type="evidence" value="ECO:0007669"/>
    <property type="project" value="UniProtKB-SubCell"/>
</dbReference>
<evidence type="ECO:0000256" key="6">
    <source>
        <dbReference type="ARBA" id="ARBA00022967"/>
    </source>
</evidence>
<evidence type="ECO:0000256" key="9">
    <source>
        <dbReference type="ARBA" id="ARBA00023053"/>
    </source>
</evidence>
<dbReference type="Proteomes" id="UP000006054">
    <property type="component" value="Chromosome"/>
</dbReference>
<evidence type="ECO:0000256" key="4">
    <source>
        <dbReference type="ARBA" id="ARBA00022519"/>
    </source>
</evidence>
<keyword evidence="7 14" id="KW-1133">Transmembrane helix</keyword>
<dbReference type="GO" id="GO:0016655">
    <property type="term" value="F:oxidoreductase activity, acting on NAD(P)H, quinone or similar compound as acceptor"/>
    <property type="evidence" value="ECO:0007669"/>
    <property type="project" value="InterPro"/>
</dbReference>
<protein>
    <submittedName>
        <fullName evidence="15">NADH:ubiquinone oxidoreductase, Na(+)-translocating, D subunit</fullName>
    </submittedName>
</protein>
<dbReference type="STRING" id="880071.Fleli_2444"/>
<dbReference type="AlphaFoldDB" id="I4ALH5"/>
<dbReference type="GO" id="GO:0006814">
    <property type="term" value="P:sodium ion transport"/>
    <property type="evidence" value="ECO:0007669"/>
    <property type="project" value="UniProtKB-KW"/>
</dbReference>
<accession>I4ALH5</accession>
<dbReference type="PANTHER" id="PTHR30586">
    <property type="entry name" value="ELECTRON TRANSPORT COMPLEX PROTEIN RNFE"/>
    <property type="match status" value="1"/>
</dbReference>
<comment type="subcellular location">
    <subcellularLocation>
        <location evidence="1">Endomembrane system</location>
        <topology evidence="1">Multi-pass membrane protein</topology>
    </subcellularLocation>
</comment>
<dbReference type="PIRSF" id="PIRSF006102">
    <property type="entry name" value="NQR_DE"/>
    <property type="match status" value="1"/>
</dbReference>
<evidence type="ECO:0000313" key="16">
    <source>
        <dbReference type="Proteomes" id="UP000006054"/>
    </source>
</evidence>
<dbReference type="NCBIfam" id="NF006777">
    <property type="entry name" value="PRK09292.1"/>
    <property type="match status" value="1"/>
</dbReference>
<evidence type="ECO:0000256" key="13">
    <source>
        <dbReference type="ARBA" id="ARBA00023201"/>
    </source>
</evidence>
<keyword evidence="12 14" id="KW-0472">Membrane</keyword>
<dbReference type="NCBIfam" id="TIGR01939">
    <property type="entry name" value="nqrD"/>
    <property type="match status" value="1"/>
</dbReference>
<keyword evidence="16" id="KW-1185">Reference proteome</keyword>
<dbReference type="InterPro" id="IPR003667">
    <property type="entry name" value="NqrDE/RnfAE"/>
</dbReference>
<evidence type="ECO:0000313" key="15">
    <source>
        <dbReference type="EMBL" id="AFM04810.1"/>
    </source>
</evidence>